<dbReference type="SMART" id="SM00248">
    <property type="entry name" value="ANK"/>
    <property type="match status" value="10"/>
</dbReference>
<feature type="region of interest" description="Disordered" evidence="4">
    <location>
        <begin position="528"/>
        <end position="548"/>
    </location>
</feature>
<name>A0A2T7NGT8_POMCA</name>
<proteinExistence type="predicted"/>
<feature type="repeat" description="ANK" evidence="3">
    <location>
        <begin position="405"/>
        <end position="437"/>
    </location>
</feature>
<dbReference type="PROSITE" id="PS50297">
    <property type="entry name" value="ANK_REP_REGION"/>
    <property type="match status" value="5"/>
</dbReference>
<dbReference type="AlphaFoldDB" id="A0A2T7NGT8"/>
<evidence type="ECO:0000313" key="6">
    <source>
        <dbReference type="Proteomes" id="UP000245119"/>
    </source>
</evidence>
<feature type="compositionally biased region" description="Acidic residues" evidence="4">
    <location>
        <begin position="529"/>
        <end position="548"/>
    </location>
</feature>
<organism evidence="5 6">
    <name type="scientific">Pomacea canaliculata</name>
    <name type="common">Golden apple snail</name>
    <dbReference type="NCBI Taxonomy" id="400727"/>
    <lineage>
        <taxon>Eukaryota</taxon>
        <taxon>Metazoa</taxon>
        <taxon>Spiralia</taxon>
        <taxon>Lophotrochozoa</taxon>
        <taxon>Mollusca</taxon>
        <taxon>Gastropoda</taxon>
        <taxon>Caenogastropoda</taxon>
        <taxon>Architaenioglossa</taxon>
        <taxon>Ampullarioidea</taxon>
        <taxon>Ampullariidae</taxon>
        <taxon>Pomacea</taxon>
    </lineage>
</organism>
<reference evidence="5 6" key="1">
    <citation type="submission" date="2018-04" db="EMBL/GenBank/DDBJ databases">
        <title>The genome of golden apple snail Pomacea canaliculata provides insight into stress tolerance and invasive adaptation.</title>
        <authorList>
            <person name="Liu C."/>
            <person name="Liu B."/>
            <person name="Ren Y."/>
            <person name="Zhang Y."/>
            <person name="Wang H."/>
            <person name="Li S."/>
            <person name="Jiang F."/>
            <person name="Yin L."/>
            <person name="Zhang G."/>
            <person name="Qian W."/>
            <person name="Fan W."/>
        </authorList>
    </citation>
    <scope>NUCLEOTIDE SEQUENCE [LARGE SCALE GENOMIC DNA]</scope>
    <source>
        <strain evidence="5">SZHN2017</strain>
        <tissue evidence="5">Muscle</tissue>
    </source>
</reference>
<accession>A0A2T7NGT8</accession>
<keyword evidence="6" id="KW-1185">Reference proteome</keyword>
<dbReference type="InterPro" id="IPR002110">
    <property type="entry name" value="Ankyrin_rpt"/>
</dbReference>
<gene>
    <name evidence="5" type="ORF">C0Q70_18519</name>
</gene>
<dbReference type="OrthoDB" id="21416at2759"/>
<comment type="caution">
    <text evidence="5">The sequence shown here is derived from an EMBL/GenBank/DDBJ whole genome shotgun (WGS) entry which is preliminary data.</text>
</comment>
<dbReference type="PANTHER" id="PTHR24123">
    <property type="entry name" value="ANKYRIN REPEAT-CONTAINING"/>
    <property type="match status" value="1"/>
</dbReference>
<feature type="repeat" description="ANK" evidence="3">
    <location>
        <begin position="232"/>
        <end position="264"/>
    </location>
</feature>
<protein>
    <submittedName>
        <fullName evidence="5">Uncharacterized protein</fullName>
    </submittedName>
</protein>
<keyword evidence="1" id="KW-0677">Repeat</keyword>
<feature type="repeat" description="ANK" evidence="3">
    <location>
        <begin position="313"/>
        <end position="345"/>
    </location>
</feature>
<evidence type="ECO:0000313" key="5">
    <source>
        <dbReference type="EMBL" id="PVD20365.1"/>
    </source>
</evidence>
<dbReference type="Pfam" id="PF13637">
    <property type="entry name" value="Ank_4"/>
    <property type="match status" value="1"/>
</dbReference>
<dbReference type="SUPFAM" id="SSF48403">
    <property type="entry name" value="Ankyrin repeat"/>
    <property type="match status" value="2"/>
</dbReference>
<dbReference type="Proteomes" id="UP000245119">
    <property type="component" value="Linkage Group LG12"/>
</dbReference>
<dbReference type="InterPro" id="IPR051165">
    <property type="entry name" value="Multifunctional_ANK_Repeat"/>
</dbReference>
<dbReference type="Pfam" id="PF12796">
    <property type="entry name" value="Ank_2"/>
    <property type="match status" value="3"/>
</dbReference>
<dbReference type="PROSITE" id="PS50088">
    <property type="entry name" value="ANK_REPEAT"/>
    <property type="match status" value="5"/>
</dbReference>
<dbReference type="EMBL" id="PZQS01000012">
    <property type="protein sequence ID" value="PVD20365.1"/>
    <property type="molecule type" value="Genomic_DNA"/>
</dbReference>
<dbReference type="STRING" id="400727.A0A2T7NGT8"/>
<evidence type="ECO:0000256" key="4">
    <source>
        <dbReference type="SAM" id="MobiDB-lite"/>
    </source>
</evidence>
<feature type="repeat" description="ANK" evidence="3">
    <location>
        <begin position="265"/>
        <end position="297"/>
    </location>
</feature>
<evidence type="ECO:0000256" key="1">
    <source>
        <dbReference type="ARBA" id="ARBA00022737"/>
    </source>
</evidence>
<evidence type="ECO:0000256" key="2">
    <source>
        <dbReference type="ARBA" id="ARBA00023043"/>
    </source>
</evidence>
<sequence>MMELLRRLHKAVKEGDKAGVERAVASGADMDIVWGMEGTALCNAISSGCLDMILLLMELGCDINAPDFDGGSPLSLAIRKHQVDACFILLSNPLCDVNQLDPVSKCSPLCLAVVENITPVVEALVQDSRCRYVEDLDPSLHLSLQYKHYAITSVLSRCDALRMLRNAAGLAPVHIVAQLGDLEAFELLYPSDCRRDEIYHQTGEHGEEHTVYGGTASASLLSKELNQRCTLTGNTALHLAVRGVHVNIVESLLRLGADANLQNNAGQTALLLACAQGHRDLALMLLQAGASPNLTGFLRVQQRTLLLSHSRESTLTPLHVAAASGDQPLVAMLCEYGADVNACDERGRSPLYLALINSSSEVALYLSNVAGQHAFACACHCFSHTTELAEQLIELGCSVNAPNSMGNLPLHDAISLENIDMVAALLSKGASPSCRGADGCLPLRMAAMTGRIDIARLLLSAGASLEGREGLEQLAQEEREDEQSPLKEALESCMVDFARFLVEAGCDLSSQSYLFNCKTCSKESRVLDISDDSSEDETEEGNDDAPDIVQEDPDLVAWLQMHAWNPKTLMQLCLDAVRFLFRTGGRQFSQMTALPLPEKIIAKLFYKTD</sequence>
<dbReference type="PANTHER" id="PTHR24123:SF33">
    <property type="entry name" value="PROTEIN HOS4"/>
    <property type="match status" value="1"/>
</dbReference>
<keyword evidence="2 3" id="KW-0040">ANK repeat</keyword>
<dbReference type="InterPro" id="IPR036770">
    <property type="entry name" value="Ankyrin_rpt-contain_sf"/>
</dbReference>
<dbReference type="Gene3D" id="1.25.40.20">
    <property type="entry name" value="Ankyrin repeat-containing domain"/>
    <property type="match status" value="4"/>
</dbReference>
<feature type="repeat" description="ANK" evidence="3">
    <location>
        <begin position="438"/>
        <end position="470"/>
    </location>
</feature>
<evidence type="ECO:0000256" key="3">
    <source>
        <dbReference type="PROSITE-ProRule" id="PRU00023"/>
    </source>
</evidence>